<proteinExistence type="predicted"/>
<evidence type="ECO:0000313" key="2">
    <source>
        <dbReference type="Proteomes" id="UP000547510"/>
    </source>
</evidence>
<dbReference type="Proteomes" id="UP000547510">
    <property type="component" value="Unassembled WGS sequence"/>
</dbReference>
<reference evidence="1 2" key="1">
    <citation type="submission" date="2020-08" db="EMBL/GenBank/DDBJ databases">
        <title>Genomic Encyclopedia of Type Strains, Phase III (KMG-III): the genomes of soil and plant-associated and newly described type strains.</title>
        <authorList>
            <person name="Whitman W."/>
        </authorList>
    </citation>
    <scope>NUCLEOTIDE SEQUENCE [LARGE SCALE GENOMIC DNA]</scope>
    <source>
        <strain evidence="1 2">CECT 8640</strain>
    </source>
</reference>
<organism evidence="1 2">
    <name type="scientific">Saccharothrix tamanrassetensis</name>
    <dbReference type="NCBI Taxonomy" id="1051531"/>
    <lineage>
        <taxon>Bacteria</taxon>
        <taxon>Bacillati</taxon>
        <taxon>Actinomycetota</taxon>
        <taxon>Actinomycetes</taxon>
        <taxon>Pseudonocardiales</taxon>
        <taxon>Pseudonocardiaceae</taxon>
        <taxon>Saccharothrix</taxon>
    </lineage>
</organism>
<protein>
    <recommendedName>
        <fullName evidence="3">Tetratricopeptide repeat protein</fullName>
    </recommendedName>
</protein>
<comment type="caution">
    <text evidence="1">The sequence shown here is derived from an EMBL/GenBank/DDBJ whole genome shotgun (WGS) entry which is preliminary data.</text>
</comment>
<evidence type="ECO:0000313" key="1">
    <source>
        <dbReference type="EMBL" id="MBB5957302.1"/>
    </source>
</evidence>
<name>A0A841CFI8_9PSEU</name>
<gene>
    <name evidence="1" type="ORF">FHS29_003895</name>
</gene>
<evidence type="ECO:0008006" key="3">
    <source>
        <dbReference type="Google" id="ProtNLM"/>
    </source>
</evidence>
<accession>A0A841CFI8</accession>
<dbReference type="EMBL" id="JACHJN010000005">
    <property type="protein sequence ID" value="MBB5957302.1"/>
    <property type="molecule type" value="Genomic_DNA"/>
</dbReference>
<keyword evidence="2" id="KW-1185">Reference proteome</keyword>
<dbReference type="AlphaFoldDB" id="A0A841CFI8"/>
<sequence length="48" mass="5640">MARAHVALGEVRRAREVWRQAVELYRAQHRTQDVERVLRGLDDLAADR</sequence>